<feature type="compositionally biased region" description="Basic and acidic residues" evidence="2">
    <location>
        <begin position="9"/>
        <end position="30"/>
    </location>
</feature>
<dbReference type="Proteomes" id="UP000009168">
    <property type="component" value="Unassembled WGS sequence"/>
</dbReference>
<dbReference type="SMART" id="SM00220">
    <property type="entry name" value="S_TKc"/>
    <property type="match status" value="1"/>
</dbReference>
<feature type="region of interest" description="Disordered" evidence="2">
    <location>
        <begin position="1"/>
        <end position="30"/>
    </location>
</feature>
<dbReference type="GeneID" id="7833012"/>
<evidence type="ECO:0000313" key="4">
    <source>
        <dbReference type="EMBL" id="EAR88323.2"/>
    </source>
</evidence>
<sequence>MPQLESQEDLSKQSDNDFKNQGKQNESDLDHKKKVSFLDNLGQSSQINDIVIQEQNVYKMQDFSKQKDILEQINEYNFKAYQNEQYKYLDYDKKQIHNSNVRQWSKKLFEIENQKLVFNKQILSQQKWILKILKNKQYYLCKCFESNENRTIFIGYKQQPNGCYEDYIFIIKQKPTESEINEYNIIREFKEEVNLFIIPINQIHIFILKRDVYIQYYNIFSKLKPMIEWSNEQFNQMNDKILNQKNCNQCNGCKHGQKCNYYFIFQEFKQNQDLILRKLYEKQYCLTKYLNKGGCGLIFEGYKHSFFEYQELAFKILFNEDAQTEYNIMKMLDISDHVVKTIEHIKINETIDVLVLEKCECSLQEELQKIQKERKFPRLKLYQMINQLIDGLIKLRFKNIIHLDIKPSNILITRQGDYVFSDFGISSVKKQQKIEIKGFTQGYASPEQIKAFHSHPSLSTETDYQSDIYSLGITFLKINECYERLKPDNKKFITQFKDIIRYDMLQQKPKDRKNCLELHLLILQKILGIGSLQMGTSLINLLDSLNILQKYSAQNINSSQKTIVNADTTCFENFFGYPFKTVGDYQNLLKSNLLSLNKIKQIPNPLSIYESYITVVQCSQIIDNLQNALDYYHEQLKIQQQIYSKNTTRNVKILSEISEFLRFSGYYQKAAEYTEKSVQMAKQIFVEDHIVIASTLHDAGQCYQSLGDNQKALEYLYQSLDMKRKLFKEDHHSITETLDIIGQCHLNLGQNKMALNFFLKSLEMTQSLIDKIRQIATFMNKKVNFYQNIGDNQKALDYLEKSLNDISQSLNNIGKYYLLRDDTSSFQIICWNLLKSEYIHLSTISWSQLQNYVKEISKNQQ</sequence>
<dbReference type="Pfam" id="PF13424">
    <property type="entry name" value="TPR_12"/>
    <property type="match status" value="1"/>
</dbReference>
<name>Q22SQ2_TETTS</name>
<dbReference type="eggNOG" id="KOG0583">
    <property type="taxonomic scope" value="Eukaryota"/>
</dbReference>
<protein>
    <submittedName>
        <fullName evidence="4">Tetratricopeptide repeat protein</fullName>
    </submittedName>
</protein>
<reference evidence="5" key="1">
    <citation type="journal article" date="2006" name="PLoS Biol.">
        <title>Macronuclear genome sequence of the ciliate Tetrahymena thermophila, a model eukaryote.</title>
        <authorList>
            <person name="Eisen J.A."/>
            <person name="Coyne R.S."/>
            <person name="Wu M."/>
            <person name="Wu D."/>
            <person name="Thiagarajan M."/>
            <person name="Wortman J.R."/>
            <person name="Badger J.H."/>
            <person name="Ren Q."/>
            <person name="Amedeo P."/>
            <person name="Jones K.M."/>
            <person name="Tallon L.J."/>
            <person name="Delcher A.L."/>
            <person name="Salzberg S.L."/>
            <person name="Silva J.C."/>
            <person name="Haas B.J."/>
            <person name="Majoros W.H."/>
            <person name="Farzad M."/>
            <person name="Carlton J.M."/>
            <person name="Smith R.K. Jr."/>
            <person name="Garg J."/>
            <person name="Pearlman R.E."/>
            <person name="Karrer K.M."/>
            <person name="Sun L."/>
            <person name="Manning G."/>
            <person name="Elde N.C."/>
            <person name="Turkewitz A.P."/>
            <person name="Asai D.J."/>
            <person name="Wilkes D.E."/>
            <person name="Wang Y."/>
            <person name="Cai H."/>
            <person name="Collins K."/>
            <person name="Stewart B.A."/>
            <person name="Lee S.R."/>
            <person name="Wilamowska K."/>
            <person name="Weinberg Z."/>
            <person name="Ruzzo W.L."/>
            <person name="Wloga D."/>
            <person name="Gaertig J."/>
            <person name="Frankel J."/>
            <person name="Tsao C.-C."/>
            <person name="Gorovsky M.A."/>
            <person name="Keeling P.J."/>
            <person name="Waller R.F."/>
            <person name="Patron N.J."/>
            <person name="Cherry J.M."/>
            <person name="Stover N.A."/>
            <person name="Krieger C.J."/>
            <person name="del Toro C."/>
            <person name="Ryder H.F."/>
            <person name="Williamson S.C."/>
            <person name="Barbeau R.A."/>
            <person name="Hamilton E.P."/>
            <person name="Orias E."/>
        </authorList>
    </citation>
    <scope>NUCLEOTIDE SEQUENCE [LARGE SCALE GENOMIC DNA]</scope>
    <source>
        <strain evidence="5">SB210</strain>
    </source>
</reference>
<organism evidence="4 5">
    <name type="scientific">Tetrahymena thermophila (strain SB210)</name>
    <dbReference type="NCBI Taxonomy" id="312017"/>
    <lineage>
        <taxon>Eukaryota</taxon>
        <taxon>Sar</taxon>
        <taxon>Alveolata</taxon>
        <taxon>Ciliophora</taxon>
        <taxon>Intramacronucleata</taxon>
        <taxon>Oligohymenophorea</taxon>
        <taxon>Hymenostomatida</taxon>
        <taxon>Tetrahymenina</taxon>
        <taxon>Tetrahymenidae</taxon>
        <taxon>Tetrahymena</taxon>
    </lineage>
</organism>
<evidence type="ECO:0000313" key="5">
    <source>
        <dbReference type="Proteomes" id="UP000009168"/>
    </source>
</evidence>
<dbReference type="SMART" id="SM00028">
    <property type="entry name" value="TPR"/>
    <property type="match status" value="3"/>
</dbReference>
<dbReference type="Gene3D" id="1.25.40.10">
    <property type="entry name" value="Tetratricopeptide repeat domain"/>
    <property type="match status" value="2"/>
</dbReference>
<dbReference type="PROSITE" id="PS50011">
    <property type="entry name" value="PROTEIN_KINASE_DOM"/>
    <property type="match status" value="1"/>
</dbReference>
<dbReference type="OrthoDB" id="293967at2759"/>
<accession>Q22SQ2</accession>
<keyword evidence="5" id="KW-1185">Reference proteome</keyword>
<feature type="domain" description="Protein kinase" evidence="3">
    <location>
        <begin position="284"/>
        <end position="522"/>
    </location>
</feature>
<feature type="repeat" description="TPR" evidence="1">
    <location>
        <begin position="693"/>
        <end position="726"/>
    </location>
</feature>
<dbReference type="InterPro" id="IPR011009">
    <property type="entry name" value="Kinase-like_dom_sf"/>
</dbReference>
<dbReference type="InParanoid" id="Q22SQ2"/>
<dbReference type="STRING" id="312017.Q22SQ2"/>
<dbReference type="PROSITE" id="PS00108">
    <property type="entry name" value="PROTEIN_KINASE_ST"/>
    <property type="match status" value="1"/>
</dbReference>
<dbReference type="InterPro" id="IPR000719">
    <property type="entry name" value="Prot_kinase_dom"/>
</dbReference>
<dbReference type="InterPro" id="IPR011990">
    <property type="entry name" value="TPR-like_helical_dom_sf"/>
</dbReference>
<evidence type="ECO:0000259" key="3">
    <source>
        <dbReference type="PROSITE" id="PS50011"/>
    </source>
</evidence>
<dbReference type="SUPFAM" id="SSF48452">
    <property type="entry name" value="TPR-like"/>
    <property type="match status" value="1"/>
</dbReference>
<dbReference type="SUPFAM" id="SSF56112">
    <property type="entry name" value="Protein kinase-like (PK-like)"/>
    <property type="match status" value="1"/>
</dbReference>
<dbReference type="GO" id="GO:0005524">
    <property type="term" value="F:ATP binding"/>
    <property type="evidence" value="ECO:0007669"/>
    <property type="project" value="InterPro"/>
</dbReference>
<dbReference type="InterPro" id="IPR019734">
    <property type="entry name" value="TPR_rpt"/>
</dbReference>
<dbReference type="GO" id="GO:0004672">
    <property type="term" value="F:protein kinase activity"/>
    <property type="evidence" value="ECO:0007669"/>
    <property type="project" value="InterPro"/>
</dbReference>
<dbReference type="Pfam" id="PF00069">
    <property type="entry name" value="Pkinase"/>
    <property type="match status" value="1"/>
</dbReference>
<dbReference type="AlphaFoldDB" id="Q22SQ2"/>
<dbReference type="EMBL" id="GG662842">
    <property type="protein sequence ID" value="EAR88323.2"/>
    <property type="molecule type" value="Genomic_DNA"/>
</dbReference>
<dbReference type="HOGENOM" id="CLU_249948_0_0_1"/>
<dbReference type="InterPro" id="IPR008271">
    <property type="entry name" value="Ser/Thr_kinase_AS"/>
</dbReference>
<keyword evidence="1" id="KW-0802">TPR repeat</keyword>
<proteinExistence type="predicted"/>
<evidence type="ECO:0000256" key="1">
    <source>
        <dbReference type="PROSITE-ProRule" id="PRU00339"/>
    </source>
</evidence>
<dbReference type="RefSeq" id="XP_001008568.2">
    <property type="nucleotide sequence ID" value="XM_001008568.2"/>
</dbReference>
<dbReference type="PANTHER" id="PTHR19959">
    <property type="entry name" value="KINESIN LIGHT CHAIN"/>
    <property type="match status" value="1"/>
</dbReference>
<dbReference type="Gene3D" id="1.10.510.10">
    <property type="entry name" value="Transferase(Phosphotransferase) domain 1"/>
    <property type="match status" value="1"/>
</dbReference>
<gene>
    <name evidence="4" type="ORF">TTHERM_01140390</name>
</gene>
<dbReference type="PANTHER" id="PTHR19959:SF119">
    <property type="entry name" value="FUNGAL LIPASE-LIKE DOMAIN-CONTAINING PROTEIN"/>
    <property type="match status" value="1"/>
</dbReference>
<dbReference type="PROSITE" id="PS50005">
    <property type="entry name" value="TPR"/>
    <property type="match status" value="1"/>
</dbReference>
<dbReference type="KEGG" id="tet:TTHERM_01140390"/>
<evidence type="ECO:0000256" key="2">
    <source>
        <dbReference type="SAM" id="MobiDB-lite"/>
    </source>
</evidence>